<keyword evidence="2" id="KW-1185">Reference proteome</keyword>
<evidence type="ECO:0000313" key="1">
    <source>
        <dbReference type="EMBL" id="VUZ42110.1"/>
    </source>
</evidence>
<protein>
    <submittedName>
        <fullName evidence="1">Uncharacterized protein</fullName>
    </submittedName>
</protein>
<dbReference type="Proteomes" id="UP000321570">
    <property type="component" value="Unassembled WGS sequence"/>
</dbReference>
<accession>A0A564Y4F7</accession>
<sequence length="63" mass="6923">MLPAYLLSSSTHSLPYLSLSYFKPVVVSLNTFWSNQLLVCSTIVVSSYSNSYESVTVIAVVIC</sequence>
<gene>
    <name evidence="1" type="ORF">WMSIL1_LOCUS2638</name>
</gene>
<name>A0A564Y4F7_HYMDI</name>
<proteinExistence type="predicted"/>
<evidence type="ECO:0000313" key="2">
    <source>
        <dbReference type="Proteomes" id="UP000321570"/>
    </source>
</evidence>
<organism evidence="1 2">
    <name type="scientific">Hymenolepis diminuta</name>
    <name type="common">Rat tapeworm</name>
    <dbReference type="NCBI Taxonomy" id="6216"/>
    <lineage>
        <taxon>Eukaryota</taxon>
        <taxon>Metazoa</taxon>
        <taxon>Spiralia</taxon>
        <taxon>Lophotrochozoa</taxon>
        <taxon>Platyhelminthes</taxon>
        <taxon>Cestoda</taxon>
        <taxon>Eucestoda</taxon>
        <taxon>Cyclophyllidea</taxon>
        <taxon>Hymenolepididae</taxon>
        <taxon>Hymenolepis</taxon>
    </lineage>
</organism>
<dbReference type="EMBL" id="CABIJS010000077">
    <property type="protein sequence ID" value="VUZ42110.1"/>
    <property type="molecule type" value="Genomic_DNA"/>
</dbReference>
<reference evidence="1 2" key="1">
    <citation type="submission" date="2019-07" db="EMBL/GenBank/DDBJ databases">
        <authorList>
            <person name="Jastrzebski P J."/>
            <person name="Paukszto L."/>
            <person name="Jastrzebski P J."/>
        </authorList>
    </citation>
    <scope>NUCLEOTIDE SEQUENCE [LARGE SCALE GENOMIC DNA]</scope>
    <source>
        <strain evidence="1 2">WMS-il1</strain>
    </source>
</reference>
<dbReference type="AlphaFoldDB" id="A0A564Y4F7"/>